<evidence type="ECO:0000313" key="3">
    <source>
        <dbReference type="Proteomes" id="UP000294933"/>
    </source>
</evidence>
<reference evidence="2 3" key="1">
    <citation type="submission" date="2018-06" db="EMBL/GenBank/DDBJ databases">
        <title>A transcriptomic atlas of mushroom development highlights an independent origin of complex multicellularity.</title>
        <authorList>
            <consortium name="DOE Joint Genome Institute"/>
            <person name="Krizsan K."/>
            <person name="Almasi E."/>
            <person name="Merenyi Z."/>
            <person name="Sahu N."/>
            <person name="Viragh M."/>
            <person name="Koszo T."/>
            <person name="Mondo S."/>
            <person name="Kiss B."/>
            <person name="Balint B."/>
            <person name="Kues U."/>
            <person name="Barry K."/>
            <person name="Hegedus J.C."/>
            <person name="Henrissat B."/>
            <person name="Johnson J."/>
            <person name="Lipzen A."/>
            <person name="Ohm R."/>
            <person name="Nagy I."/>
            <person name="Pangilinan J."/>
            <person name="Yan J."/>
            <person name="Xiong Y."/>
            <person name="Grigoriev I.V."/>
            <person name="Hibbett D.S."/>
            <person name="Nagy L.G."/>
        </authorList>
    </citation>
    <scope>NUCLEOTIDE SEQUENCE [LARGE SCALE GENOMIC DNA]</scope>
    <source>
        <strain evidence="2 3">SZMC22713</strain>
    </source>
</reference>
<dbReference type="EMBL" id="ML170212">
    <property type="protein sequence ID" value="TDL18136.1"/>
    <property type="molecule type" value="Genomic_DNA"/>
</dbReference>
<name>A0A4Y7PSW2_9AGAM</name>
<evidence type="ECO:0000313" key="2">
    <source>
        <dbReference type="EMBL" id="TDL18136.1"/>
    </source>
</evidence>
<protein>
    <submittedName>
        <fullName evidence="2">Uncharacterized protein</fullName>
    </submittedName>
</protein>
<dbReference type="AlphaFoldDB" id="A0A4Y7PSW2"/>
<dbReference type="OrthoDB" id="192748at2759"/>
<dbReference type="STRING" id="50990.A0A4Y7PSW2"/>
<evidence type="ECO:0000256" key="1">
    <source>
        <dbReference type="SAM" id="MobiDB-lite"/>
    </source>
</evidence>
<feature type="compositionally biased region" description="Basic and acidic residues" evidence="1">
    <location>
        <begin position="105"/>
        <end position="121"/>
    </location>
</feature>
<organism evidence="2 3">
    <name type="scientific">Rickenella mellea</name>
    <dbReference type="NCBI Taxonomy" id="50990"/>
    <lineage>
        <taxon>Eukaryota</taxon>
        <taxon>Fungi</taxon>
        <taxon>Dikarya</taxon>
        <taxon>Basidiomycota</taxon>
        <taxon>Agaricomycotina</taxon>
        <taxon>Agaricomycetes</taxon>
        <taxon>Hymenochaetales</taxon>
        <taxon>Rickenellaceae</taxon>
        <taxon>Rickenella</taxon>
    </lineage>
</organism>
<accession>A0A4Y7PSW2</accession>
<gene>
    <name evidence="2" type="ORF">BD410DRAFT_806815</name>
</gene>
<proteinExistence type="predicted"/>
<dbReference type="VEuPathDB" id="FungiDB:BD410DRAFT_806815"/>
<dbReference type="Proteomes" id="UP000294933">
    <property type="component" value="Unassembled WGS sequence"/>
</dbReference>
<feature type="region of interest" description="Disordered" evidence="1">
    <location>
        <begin position="105"/>
        <end position="131"/>
    </location>
</feature>
<keyword evidence="3" id="KW-1185">Reference proteome</keyword>
<sequence length="131" mass="14465">MATRGNPYRLNSLRTHAQRAGMQSPTGTNGAPLNDVAASEEYIDPRPPWMFSASALLRALLVPAGLIYGVFVHDFGEGEHVFTPPRRWWARQKSAFFTLSPEERTLVESSVERPGPDELSERGGTGEPSRV</sequence>